<dbReference type="GO" id="GO:0005576">
    <property type="term" value="C:extracellular region"/>
    <property type="evidence" value="ECO:0007669"/>
    <property type="project" value="UniProtKB-SubCell"/>
</dbReference>
<dbReference type="EMBL" id="NOXU01000030">
    <property type="protein sequence ID" value="OYQ33423.1"/>
    <property type="molecule type" value="Genomic_DNA"/>
</dbReference>
<proteinExistence type="predicted"/>
<sequence length="1095" mass="112884">MATGVTRTGTIGDDVLVGTAADDTITGLAGNDSLTGGDGHDSISGGLGFDTVEGGNGDDRIDLTGGAFGDIDVARGGAGNDTIISSLGEEQIDGGIGDDILTAIGGTVAGGAGDDVLTLSYGTAVGGTGRDRFVIGGLGNPDLGQDWSVTITDFAVGVRGDTLDLSAILPLLVGYNGGNPFGRYVWLDQSPFGTETYLRIDRDGAGDQFGTQTLVTFRNVASGVLNATHFTGGFTPRTGVDNSVGASILGSDGNDTLSGGWGRDTINGAAGDDYLSDKSNDGNVLSGGDGRDTLVGGSGADLLAGGAGDDTILPGGGYDTVNGGDGNDWIDATTAPSNWGGQLNGDGGDDTITATTGVDQLNGGDGNDVLTAISSTLNGGAGDDILTLTGGSITGGLGVDRFIIGNRYAHPSSLQELVITDFRAGAGGDILDLSQIIPLLIGYKPGEPTAPYFLIIQYGDLYSELTVDLDAAGDQPAYALARLPNVKITDLVVANFFTGQLPGSIRDNADRVQNGTSAAETLVGGWGNDTINGNDGNDFITDASGTNSLSGGAGNDTIRGGADRDRLYGGDGDDVLTGGAETTVEGGAGADLISGGKNARLSGGTGQDTLYGGAGAESLEGGDGNDLLQWYSGSFDPGGDSMVDTLRGGAGNDTIRNGGDNDLIFGEEGDDHLFSLYGASSLDGGAGNDRLEATTGRLTGGAGADRFLPTGLSRVDSGISNLAMTITDFSAAEGDVIDLSGILSNLWDYSPGKPLSPYFSFVKDGNDLVLMADPDPLDASPYFPRPATALVRFLNTDLPTLTKANFAQDIDLVIKGYIPKTVTGGDGSDLLVGGQGNDLLDGGAGIDAARFSARASEINQNIKIEVVGTSANQYHYRLIDTRPGGEGTDNLYGVEVGIFGDQVIPLRPHPTITSIPLFDPTQFSESRYLALYPDVAAAVARGEFASGQDHYLSRGRIEGRTAPVTLDGTQVLFDAGFYLQQNPDVANAAGSNPGLEAWNHFSRYGVREGRDPNSLFDTSWYLSTYKDVAGSGMDALTHFVLYGWKEGRDPSRWFDTSRYLADNPDIAAAGMNPLTHYLLYGYREGRPLHYTEDLI</sequence>
<dbReference type="GO" id="GO:0016020">
    <property type="term" value="C:membrane"/>
    <property type="evidence" value="ECO:0007669"/>
    <property type="project" value="UniProtKB-SubCell"/>
</dbReference>
<dbReference type="InterPro" id="IPR019960">
    <property type="entry name" value="T1SS_VCA0849"/>
</dbReference>
<reference evidence="9 10" key="1">
    <citation type="submission" date="2017-07" db="EMBL/GenBank/DDBJ databases">
        <title>Niveispirillum cyanobacteriorum sp. nov., isolated from cyanobacterial aggregates in a eutrophic lake.</title>
        <authorList>
            <person name="Cai H."/>
        </authorList>
    </citation>
    <scope>NUCLEOTIDE SEQUENCE [LARGE SCALE GENOMIC DNA]</scope>
    <source>
        <strain evidence="10">TH1-14</strain>
    </source>
</reference>
<dbReference type="RefSeq" id="WP_094456868.1">
    <property type="nucleotide sequence ID" value="NZ_NOXU01000030.1"/>
</dbReference>
<dbReference type="GO" id="GO:0005509">
    <property type="term" value="F:calcium ion binding"/>
    <property type="evidence" value="ECO:0007669"/>
    <property type="project" value="InterPro"/>
</dbReference>
<keyword evidence="6" id="KW-0843">Virulence</keyword>
<dbReference type="GO" id="GO:0090729">
    <property type="term" value="F:toxin activity"/>
    <property type="evidence" value="ECO:0007669"/>
    <property type="project" value="UniProtKB-KW"/>
</dbReference>
<comment type="caution">
    <text evidence="9">The sequence shown here is derived from an EMBL/GenBank/DDBJ whole genome shotgun (WGS) entry which is preliminary data.</text>
</comment>
<gene>
    <name evidence="9" type="ORF">CHU95_13510</name>
</gene>
<dbReference type="PROSITE" id="PS00330">
    <property type="entry name" value="HEMOLYSIN_CALCIUM"/>
    <property type="match status" value="5"/>
</dbReference>
<organism evidence="9 10">
    <name type="scientific">Niveispirillum lacus</name>
    <dbReference type="NCBI Taxonomy" id="1981099"/>
    <lineage>
        <taxon>Bacteria</taxon>
        <taxon>Pseudomonadati</taxon>
        <taxon>Pseudomonadota</taxon>
        <taxon>Alphaproteobacteria</taxon>
        <taxon>Rhodospirillales</taxon>
        <taxon>Azospirillaceae</taxon>
        <taxon>Niveispirillum</taxon>
    </lineage>
</organism>
<keyword evidence="4" id="KW-0800">Toxin</keyword>
<dbReference type="PANTHER" id="PTHR38340:SF1">
    <property type="entry name" value="S-LAYER PROTEIN"/>
    <property type="match status" value="1"/>
</dbReference>
<name>A0A255YW09_9PROT</name>
<feature type="region of interest" description="Disordered" evidence="8">
    <location>
        <begin position="543"/>
        <end position="567"/>
    </location>
</feature>
<evidence type="ECO:0000256" key="1">
    <source>
        <dbReference type="ARBA" id="ARBA00004370"/>
    </source>
</evidence>
<evidence type="ECO:0000256" key="8">
    <source>
        <dbReference type="SAM" id="MobiDB-lite"/>
    </source>
</evidence>
<keyword evidence="5" id="KW-0677">Repeat</keyword>
<accession>A0A255YW09</accession>
<protein>
    <recommendedName>
        <fullName evidence="11">Haemolysin-type calcium binding-related domain-containing protein</fullName>
    </recommendedName>
</protein>
<keyword evidence="3" id="KW-0964">Secreted</keyword>
<dbReference type="InterPro" id="IPR003995">
    <property type="entry name" value="RTX_toxin_determinant-A"/>
</dbReference>
<comment type="subcellular location">
    <subcellularLocation>
        <location evidence="1">Membrane</location>
    </subcellularLocation>
    <subcellularLocation>
        <location evidence="2">Secreted</location>
    </subcellularLocation>
</comment>
<dbReference type="InterPro" id="IPR050557">
    <property type="entry name" value="RTX_toxin/Mannuronan_C5-epim"/>
</dbReference>
<dbReference type="PRINTS" id="PR01488">
    <property type="entry name" value="RTXTOXINA"/>
</dbReference>
<evidence type="ECO:0000256" key="2">
    <source>
        <dbReference type="ARBA" id="ARBA00004613"/>
    </source>
</evidence>
<dbReference type="InterPro" id="IPR011049">
    <property type="entry name" value="Serralysin-like_metalloprot_C"/>
</dbReference>
<dbReference type="OrthoDB" id="7291687at2"/>
<evidence type="ECO:0000313" key="9">
    <source>
        <dbReference type="EMBL" id="OYQ33423.1"/>
    </source>
</evidence>
<dbReference type="InterPro" id="IPR001343">
    <property type="entry name" value="Hemolysn_Ca-bd"/>
</dbReference>
<dbReference type="NCBIfam" id="TIGR03661">
    <property type="entry name" value="T1SS_VCA0849"/>
    <property type="match status" value="2"/>
</dbReference>
<evidence type="ECO:0000256" key="5">
    <source>
        <dbReference type="ARBA" id="ARBA00022737"/>
    </source>
</evidence>
<evidence type="ECO:0008006" key="11">
    <source>
        <dbReference type="Google" id="ProtNLM"/>
    </source>
</evidence>
<evidence type="ECO:0000256" key="3">
    <source>
        <dbReference type="ARBA" id="ARBA00022525"/>
    </source>
</evidence>
<dbReference type="PRINTS" id="PR00313">
    <property type="entry name" value="CABNDNGRPT"/>
</dbReference>
<evidence type="ECO:0000256" key="7">
    <source>
        <dbReference type="ARBA" id="ARBA00023136"/>
    </source>
</evidence>
<dbReference type="InterPro" id="IPR018511">
    <property type="entry name" value="Hemolysin-typ_Ca-bd_CS"/>
</dbReference>
<evidence type="ECO:0000256" key="6">
    <source>
        <dbReference type="ARBA" id="ARBA00023026"/>
    </source>
</evidence>
<dbReference type="Proteomes" id="UP000216998">
    <property type="component" value="Unassembled WGS sequence"/>
</dbReference>
<keyword evidence="7" id="KW-0472">Membrane</keyword>
<dbReference type="Pfam" id="PF00353">
    <property type="entry name" value="HemolysinCabind"/>
    <property type="match status" value="14"/>
</dbReference>
<evidence type="ECO:0000313" key="10">
    <source>
        <dbReference type="Proteomes" id="UP000216998"/>
    </source>
</evidence>
<evidence type="ECO:0000256" key="4">
    <source>
        <dbReference type="ARBA" id="ARBA00022656"/>
    </source>
</evidence>
<dbReference type="AlphaFoldDB" id="A0A255YW09"/>
<keyword evidence="10" id="KW-1185">Reference proteome</keyword>
<dbReference type="PANTHER" id="PTHR38340">
    <property type="entry name" value="S-LAYER PROTEIN"/>
    <property type="match status" value="1"/>
</dbReference>
<dbReference type="Gene3D" id="2.150.10.10">
    <property type="entry name" value="Serralysin-like metalloprotease, C-terminal"/>
    <property type="match status" value="8"/>
</dbReference>
<dbReference type="SUPFAM" id="SSF51120">
    <property type="entry name" value="beta-Roll"/>
    <property type="match status" value="7"/>
</dbReference>